<evidence type="ECO:0000256" key="1">
    <source>
        <dbReference type="SAM" id="MobiDB-lite"/>
    </source>
</evidence>
<dbReference type="PANTHER" id="PTHR14523">
    <property type="entry name" value="UNCHARACTERIZED PROTEIN C17ORF53 HOMOLOG"/>
    <property type="match status" value="1"/>
</dbReference>
<gene>
    <name evidence="3" type="ORF">Cni_G12298</name>
</gene>
<sequence length="502" mass="53969">MADKQVAEPPRWEDAIDVDDSDLLPLLTPSSSHPQNLSSQFPPLRPCSQFPPPPSQTLALAPSPAPPPLSLSQSLQEPPPCSTRLIPGPAGAVQAAMRRQFAVALQDGPCLGDRRENDSGLELDEEDGDFKLNPWLCALEFLGDDCSLLCPISSIKTRNTERVPQVVGIVKSCTTNGLGNLFLTLKDPTGSIEACVHQGVLSDCNLGADISAGCVLVLKQVVAFCPTRSARYLNVTSKNVMKLIKKDCGLPQKQIPPLYKGGGRNAESGYGKMEGEPSLWNVAKSPIDKSSEKYDHNATMANQNKGGGGGLFSDRCATICTKRVAELSDLELKEAEHQLAAGERATRLKTNAQEEVRKNLNCQWTMVGGDRYAGSGSCNTNTTIATTLMSSELGHSFASNMEFGDGEASEPLAMHRDYADNGERSLSGGRIDNSCKINIASGLQCDSLVKIATSVMPAKSDLVVNEAKKLISEVSVAQWTDEQLLELFSDYQDEIDFVNPGI</sequence>
<accession>A0AAQ3KAE2</accession>
<dbReference type="InterPro" id="IPR058570">
    <property type="entry name" value="HROB_OB"/>
</dbReference>
<protein>
    <recommendedName>
        <fullName evidence="2">Homologous recombination OB-fold protein OB-fold domain-containing protein</fullName>
    </recommendedName>
</protein>
<feature type="compositionally biased region" description="Basic and acidic residues" evidence="1">
    <location>
        <begin position="1"/>
        <end position="14"/>
    </location>
</feature>
<proteinExistence type="predicted"/>
<name>A0AAQ3KAE2_9LILI</name>
<evidence type="ECO:0000259" key="2">
    <source>
        <dbReference type="Pfam" id="PF15072"/>
    </source>
</evidence>
<feature type="domain" description="Homologous recombination OB-fold protein OB-fold" evidence="2">
    <location>
        <begin position="161"/>
        <end position="246"/>
    </location>
</feature>
<dbReference type="AlphaFoldDB" id="A0AAQ3KAE2"/>
<evidence type="ECO:0000313" key="3">
    <source>
        <dbReference type="EMBL" id="WOL03578.1"/>
    </source>
</evidence>
<evidence type="ECO:0000313" key="4">
    <source>
        <dbReference type="Proteomes" id="UP001327560"/>
    </source>
</evidence>
<keyword evidence="4" id="KW-1185">Reference proteome</keyword>
<feature type="compositionally biased region" description="Low complexity" evidence="1">
    <location>
        <begin position="23"/>
        <end position="32"/>
    </location>
</feature>
<feature type="region of interest" description="Disordered" evidence="1">
    <location>
        <begin position="1"/>
        <end position="80"/>
    </location>
</feature>
<dbReference type="EMBL" id="CP136893">
    <property type="protein sequence ID" value="WOL03578.1"/>
    <property type="molecule type" value="Genomic_DNA"/>
</dbReference>
<dbReference type="PANTHER" id="PTHR14523:SF1">
    <property type="entry name" value="HOMOLOGOUS RECOMBINATION OB-FOLD PROTEIN"/>
    <property type="match status" value="1"/>
</dbReference>
<reference evidence="3 4" key="1">
    <citation type="submission" date="2023-10" db="EMBL/GenBank/DDBJ databases">
        <title>Chromosome-scale genome assembly provides insights into flower coloration mechanisms of Canna indica.</title>
        <authorList>
            <person name="Li C."/>
        </authorList>
    </citation>
    <scope>NUCLEOTIDE SEQUENCE [LARGE SCALE GENOMIC DNA]</scope>
    <source>
        <tissue evidence="3">Flower</tissue>
    </source>
</reference>
<dbReference type="Proteomes" id="UP001327560">
    <property type="component" value="Chromosome 4"/>
</dbReference>
<dbReference type="Pfam" id="PF15072">
    <property type="entry name" value="HROB"/>
    <property type="match status" value="1"/>
</dbReference>
<dbReference type="GO" id="GO:0000725">
    <property type="term" value="P:recombinational repair"/>
    <property type="evidence" value="ECO:0007669"/>
    <property type="project" value="InterPro"/>
</dbReference>
<dbReference type="InterPro" id="IPR028045">
    <property type="entry name" value="HROB"/>
</dbReference>
<feature type="compositionally biased region" description="Pro residues" evidence="1">
    <location>
        <begin position="43"/>
        <end position="55"/>
    </location>
</feature>
<organism evidence="3 4">
    <name type="scientific">Canna indica</name>
    <name type="common">Indian-shot</name>
    <dbReference type="NCBI Taxonomy" id="4628"/>
    <lineage>
        <taxon>Eukaryota</taxon>
        <taxon>Viridiplantae</taxon>
        <taxon>Streptophyta</taxon>
        <taxon>Embryophyta</taxon>
        <taxon>Tracheophyta</taxon>
        <taxon>Spermatophyta</taxon>
        <taxon>Magnoliopsida</taxon>
        <taxon>Liliopsida</taxon>
        <taxon>Zingiberales</taxon>
        <taxon>Cannaceae</taxon>
        <taxon>Canna</taxon>
    </lineage>
</organism>